<organism evidence="2 3">
    <name type="scientific">Dactylosporangium maewongense</name>
    <dbReference type="NCBI Taxonomy" id="634393"/>
    <lineage>
        <taxon>Bacteria</taxon>
        <taxon>Bacillati</taxon>
        <taxon>Actinomycetota</taxon>
        <taxon>Actinomycetes</taxon>
        <taxon>Micromonosporales</taxon>
        <taxon>Micromonosporaceae</taxon>
        <taxon>Dactylosporangium</taxon>
    </lineage>
</organism>
<protein>
    <submittedName>
        <fullName evidence="2">Uncharacterized protein</fullName>
    </submittedName>
</protein>
<keyword evidence="3" id="KW-1185">Reference proteome</keyword>
<dbReference type="Proteomes" id="UP001501470">
    <property type="component" value="Unassembled WGS sequence"/>
</dbReference>
<evidence type="ECO:0000313" key="2">
    <source>
        <dbReference type="EMBL" id="GAA1531829.1"/>
    </source>
</evidence>
<accession>A0ABN2B2E7</accession>
<evidence type="ECO:0000256" key="1">
    <source>
        <dbReference type="SAM" id="MobiDB-lite"/>
    </source>
</evidence>
<gene>
    <name evidence="2" type="ORF">GCM10009827_056950</name>
</gene>
<feature type="region of interest" description="Disordered" evidence="1">
    <location>
        <begin position="1"/>
        <end position="96"/>
    </location>
</feature>
<proteinExistence type="predicted"/>
<feature type="compositionally biased region" description="Basic residues" evidence="1">
    <location>
        <begin position="80"/>
        <end position="93"/>
    </location>
</feature>
<comment type="caution">
    <text evidence="2">The sequence shown here is derived from an EMBL/GenBank/DDBJ whole genome shotgun (WGS) entry which is preliminary data.</text>
</comment>
<sequence>MAAGHPDTSGRIPDGRLNLRATQRDTTPAEPTPPTDSSDTDTDNPHRDTPGHPQARGTPANGAALLLDLATETEDEIQPPRRRGRTHERRLTRYPRPACCASIGAANAPRDR</sequence>
<name>A0ABN2B2E7_9ACTN</name>
<evidence type="ECO:0000313" key="3">
    <source>
        <dbReference type="Proteomes" id="UP001501470"/>
    </source>
</evidence>
<reference evidence="2 3" key="1">
    <citation type="journal article" date="2019" name="Int. J. Syst. Evol. Microbiol.">
        <title>The Global Catalogue of Microorganisms (GCM) 10K type strain sequencing project: providing services to taxonomists for standard genome sequencing and annotation.</title>
        <authorList>
            <consortium name="The Broad Institute Genomics Platform"/>
            <consortium name="The Broad Institute Genome Sequencing Center for Infectious Disease"/>
            <person name="Wu L."/>
            <person name="Ma J."/>
        </authorList>
    </citation>
    <scope>NUCLEOTIDE SEQUENCE [LARGE SCALE GENOMIC DNA]</scope>
    <source>
        <strain evidence="2 3">JCM 15933</strain>
    </source>
</reference>
<dbReference type="EMBL" id="BAAAQD010000012">
    <property type="protein sequence ID" value="GAA1531829.1"/>
    <property type="molecule type" value="Genomic_DNA"/>
</dbReference>